<accession>A0A382MUU4</accession>
<dbReference type="InterPro" id="IPR024083">
    <property type="entry name" value="Fumarase/histidase_N"/>
</dbReference>
<dbReference type="PANTHER" id="PTHR43814:SF1">
    <property type="entry name" value="ARGININOSUCCINATE LYASE"/>
    <property type="match status" value="1"/>
</dbReference>
<dbReference type="InterPro" id="IPR000362">
    <property type="entry name" value="Fumarate_lyase_fam"/>
</dbReference>
<dbReference type="PANTHER" id="PTHR43814">
    <property type="entry name" value="ARGININOSUCCINATE LYASE"/>
    <property type="match status" value="1"/>
</dbReference>
<evidence type="ECO:0000259" key="1">
    <source>
        <dbReference type="Pfam" id="PF00206"/>
    </source>
</evidence>
<evidence type="ECO:0000313" key="2">
    <source>
        <dbReference type="EMBL" id="SVC52158.1"/>
    </source>
</evidence>
<dbReference type="InterPro" id="IPR022761">
    <property type="entry name" value="Fumarate_lyase_N"/>
</dbReference>
<protein>
    <recommendedName>
        <fullName evidence="1">Fumarate lyase N-terminal domain-containing protein</fullName>
    </recommendedName>
</protein>
<organism evidence="2">
    <name type="scientific">marine metagenome</name>
    <dbReference type="NCBI Taxonomy" id="408172"/>
    <lineage>
        <taxon>unclassified sequences</taxon>
        <taxon>metagenomes</taxon>
        <taxon>ecological metagenomes</taxon>
    </lineage>
</organism>
<dbReference type="PRINTS" id="PR00149">
    <property type="entry name" value="FUMRATELYASE"/>
</dbReference>
<dbReference type="AlphaFoldDB" id="A0A382MUU4"/>
<name>A0A382MUU4_9ZZZZ</name>
<reference evidence="2" key="1">
    <citation type="submission" date="2018-05" db="EMBL/GenBank/DDBJ databases">
        <authorList>
            <person name="Lanie J.A."/>
            <person name="Ng W.-L."/>
            <person name="Kazmierczak K.M."/>
            <person name="Andrzejewski T.M."/>
            <person name="Davidsen T.M."/>
            <person name="Wayne K.J."/>
            <person name="Tettelin H."/>
            <person name="Glass J.I."/>
            <person name="Rusch D."/>
            <person name="Podicherti R."/>
            <person name="Tsui H.-C.T."/>
            <person name="Winkler M.E."/>
        </authorList>
    </citation>
    <scope>NUCLEOTIDE SEQUENCE</scope>
</reference>
<dbReference type="Pfam" id="PF00206">
    <property type="entry name" value="Lyase_1"/>
    <property type="match status" value="1"/>
</dbReference>
<dbReference type="SUPFAM" id="SSF48557">
    <property type="entry name" value="L-aspartase-like"/>
    <property type="match status" value="1"/>
</dbReference>
<feature type="domain" description="Fumarate lyase N-terminal" evidence="1">
    <location>
        <begin position="11"/>
        <end position="248"/>
    </location>
</feature>
<sequence length="249" mass="26900">MADNKQATWGGRFTDGPSDLMKWFGESVSFDQRLAPFDVAGSKAHSAMLAKVGLLTDEERDAIHAGLDELLGEIDEGSFNWDASLEDVHMNLEQALLEKTPAAAKLHAGRSRNDQVATDMRLFFKDACAKLGEAVETVMKALLAQAKAHATAPMPGYTHLQRAQPVTVGHHLLAHLEAFARDCVRFSEVGDHANVCPLGSGAIAGSTLPIDREFVARELGFVDEEGEPRLTANGMDAVADRDLFVEFAG</sequence>
<proteinExistence type="predicted"/>
<feature type="non-terminal residue" evidence="2">
    <location>
        <position position="249"/>
    </location>
</feature>
<dbReference type="GO" id="GO:0004056">
    <property type="term" value="F:argininosuccinate lyase activity"/>
    <property type="evidence" value="ECO:0007669"/>
    <property type="project" value="InterPro"/>
</dbReference>
<gene>
    <name evidence="2" type="ORF">METZ01_LOCUS305012</name>
</gene>
<dbReference type="FunFam" id="1.10.275.10:FF:000002">
    <property type="entry name" value="Argininosuccinate lyase"/>
    <property type="match status" value="1"/>
</dbReference>
<dbReference type="PRINTS" id="PR00145">
    <property type="entry name" value="ARGSUCLYASE"/>
</dbReference>
<dbReference type="GO" id="GO:0042450">
    <property type="term" value="P:L-arginine biosynthetic process via ornithine"/>
    <property type="evidence" value="ECO:0007669"/>
    <property type="project" value="InterPro"/>
</dbReference>
<dbReference type="InterPro" id="IPR009049">
    <property type="entry name" value="Argininosuccinate_lyase"/>
</dbReference>
<dbReference type="GO" id="GO:0005829">
    <property type="term" value="C:cytosol"/>
    <property type="evidence" value="ECO:0007669"/>
    <property type="project" value="TreeGrafter"/>
</dbReference>
<dbReference type="InterPro" id="IPR008948">
    <property type="entry name" value="L-Aspartase-like"/>
</dbReference>
<dbReference type="Gene3D" id="1.20.200.10">
    <property type="entry name" value="Fumarase/aspartase (Central domain)"/>
    <property type="match status" value="1"/>
</dbReference>
<dbReference type="Gene3D" id="1.10.275.10">
    <property type="entry name" value="Fumarase/aspartase (N-terminal domain)"/>
    <property type="match status" value="1"/>
</dbReference>
<dbReference type="EMBL" id="UINC01095794">
    <property type="protein sequence ID" value="SVC52158.1"/>
    <property type="molecule type" value="Genomic_DNA"/>
</dbReference>